<dbReference type="InterPro" id="IPR012132">
    <property type="entry name" value="GMC_OxRdtase"/>
</dbReference>
<comment type="cofactor">
    <cofactor evidence="3">
        <name>FAD</name>
        <dbReference type="ChEBI" id="CHEBI:57692"/>
    </cofactor>
</comment>
<accession>A0A8H7ACD8</accession>
<dbReference type="OrthoDB" id="269227at2759"/>
<dbReference type="GO" id="GO:0044550">
    <property type="term" value="P:secondary metabolite biosynthetic process"/>
    <property type="evidence" value="ECO:0007669"/>
    <property type="project" value="TreeGrafter"/>
</dbReference>
<comment type="similarity">
    <text evidence="1">Belongs to the GMC oxidoreductase family.</text>
</comment>
<dbReference type="PIRSF" id="PIRSF000137">
    <property type="entry name" value="Alcohol_oxidase"/>
    <property type="match status" value="1"/>
</dbReference>
<feature type="binding site" evidence="3">
    <location>
        <position position="99"/>
    </location>
    <ligand>
        <name>FAD</name>
        <dbReference type="ChEBI" id="CHEBI:57692"/>
    </ligand>
</feature>
<evidence type="ECO:0000313" key="5">
    <source>
        <dbReference type="EMBL" id="KAF7505097.1"/>
    </source>
</evidence>
<proteinExistence type="inferred from homology"/>
<evidence type="ECO:0000313" key="6">
    <source>
        <dbReference type="Proteomes" id="UP000606974"/>
    </source>
</evidence>
<keyword evidence="6" id="KW-1185">Reference proteome</keyword>
<dbReference type="EMBL" id="JAACFV010000118">
    <property type="protein sequence ID" value="KAF7505097.1"/>
    <property type="molecule type" value="Genomic_DNA"/>
</dbReference>
<organism evidence="5 6">
    <name type="scientific">Endocarpon pusillum</name>
    <dbReference type="NCBI Taxonomy" id="364733"/>
    <lineage>
        <taxon>Eukaryota</taxon>
        <taxon>Fungi</taxon>
        <taxon>Dikarya</taxon>
        <taxon>Ascomycota</taxon>
        <taxon>Pezizomycotina</taxon>
        <taxon>Eurotiomycetes</taxon>
        <taxon>Chaetothyriomycetidae</taxon>
        <taxon>Verrucariales</taxon>
        <taxon>Verrucariaceae</taxon>
        <taxon>Endocarpon</taxon>
    </lineage>
</organism>
<sequence length="613" mass="66615">MPTEILSCRERGRDTSLQSSYDFVIIGGGTSGLTVADRLTEDPETSVLVIEYGPLDNKEPSVLVPGLLNLTSSPYFFNLTSIPQRELNNGKFQVPAAAVVGGGTVVNGMFFDRGAVVDYDAWKEMGNPGWGWDDLLPYFRKILTEAGQSENFTPADKGFAQEYDISWDLSVHGFNGPVQSSYPVFQFPSIKSFFRGWHSLGIKTPKDPGAGKKKGVFWAPSSLDPKDETRSYARTAHYDRVIGSRPNYHLLTNTPVQRISIRDGKAIGAEFIERNSTELHLVKADKEIILAAGSVHSPQILQLSGIGPQATIEKLGIEPRMNLPGVGQNFQDHPTIYPAFGFQSQPMPNLAMLTSNQSYAAEQLALYWSKRQGPYTIVHQGGNTVAFLPLPEVTSHYQSIIDLASSQSVSSLYPGDFYDSSVLAGYQAQRSVILRLYASTSTSVQETGWNGGSVMPVTLVKPLSRGTIMINSTDVFTSPVIDFGALTDPTDLGILVAALRKTRELIATPAMQELGPIVEFSPGANLTTDQQLREALRGLIQPTYSHPCCTCAMMPKTLGGVVGPDLKVYGVEGLSVVDASIMPLIPATHTSATVYAVAEKAADLIKQRHYLGQ</sequence>
<dbReference type="PANTHER" id="PTHR11552">
    <property type="entry name" value="GLUCOSE-METHANOL-CHOLINE GMC OXIDOREDUCTASE"/>
    <property type="match status" value="1"/>
</dbReference>
<evidence type="ECO:0000256" key="3">
    <source>
        <dbReference type="PIRSR" id="PIRSR000137-2"/>
    </source>
</evidence>
<feature type="active site" description="Proton acceptor" evidence="2">
    <location>
        <position position="589"/>
    </location>
</feature>
<dbReference type="InterPro" id="IPR036188">
    <property type="entry name" value="FAD/NAD-bd_sf"/>
</dbReference>
<dbReference type="GO" id="GO:0016614">
    <property type="term" value="F:oxidoreductase activity, acting on CH-OH group of donors"/>
    <property type="evidence" value="ECO:0007669"/>
    <property type="project" value="InterPro"/>
</dbReference>
<feature type="binding site" evidence="3">
    <location>
        <position position="256"/>
    </location>
    <ligand>
        <name>FAD</name>
        <dbReference type="ChEBI" id="CHEBI:57692"/>
    </ligand>
</feature>
<dbReference type="PROSITE" id="PS00624">
    <property type="entry name" value="GMC_OXRED_2"/>
    <property type="match status" value="1"/>
</dbReference>
<dbReference type="InterPro" id="IPR007867">
    <property type="entry name" value="GMC_OxRtase_C"/>
</dbReference>
<dbReference type="Gene3D" id="3.30.560.10">
    <property type="entry name" value="Glucose Oxidase, domain 3"/>
    <property type="match status" value="1"/>
</dbReference>
<dbReference type="Proteomes" id="UP000606974">
    <property type="component" value="Unassembled WGS sequence"/>
</dbReference>
<evidence type="ECO:0000256" key="2">
    <source>
        <dbReference type="PIRSR" id="PIRSR000137-1"/>
    </source>
</evidence>
<dbReference type="Pfam" id="PF00732">
    <property type="entry name" value="GMC_oxred_N"/>
    <property type="match status" value="1"/>
</dbReference>
<protein>
    <recommendedName>
        <fullName evidence="4">Glucose-methanol-choline oxidoreductase N-terminal domain-containing protein</fullName>
    </recommendedName>
</protein>
<feature type="active site" description="Proton donor" evidence="2">
    <location>
        <position position="546"/>
    </location>
</feature>
<dbReference type="InterPro" id="IPR000172">
    <property type="entry name" value="GMC_OxRdtase_N"/>
</dbReference>
<dbReference type="Pfam" id="PF05199">
    <property type="entry name" value="GMC_oxred_C"/>
    <property type="match status" value="1"/>
</dbReference>
<comment type="caution">
    <text evidence="5">The sequence shown here is derived from an EMBL/GenBank/DDBJ whole genome shotgun (WGS) entry which is preliminary data.</text>
</comment>
<evidence type="ECO:0000259" key="4">
    <source>
        <dbReference type="PROSITE" id="PS00624"/>
    </source>
</evidence>
<feature type="binding site" evidence="3">
    <location>
        <begin position="30"/>
        <end position="31"/>
    </location>
    <ligand>
        <name>FAD</name>
        <dbReference type="ChEBI" id="CHEBI:57692"/>
    </ligand>
</feature>
<dbReference type="AlphaFoldDB" id="A0A8H7ACD8"/>
<dbReference type="SUPFAM" id="SSF54373">
    <property type="entry name" value="FAD-linked reductases, C-terminal domain"/>
    <property type="match status" value="1"/>
</dbReference>
<keyword evidence="3" id="KW-0285">Flavoprotein</keyword>
<dbReference type="SUPFAM" id="SSF51905">
    <property type="entry name" value="FAD/NAD(P)-binding domain"/>
    <property type="match status" value="1"/>
</dbReference>
<dbReference type="PANTHER" id="PTHR11552:SF115">
    <property type="entry name" value="DEHYDROGENASE XPTC-RELATED"/>
    <property type="match status" value="1"/>
</dbReference>
<gene>
    <name evidence="5" type="ORF">GJ744_001237</name>
</gene>
<evidence type="ECO:0000256" key="1">
    <source>
        <dbReference type="ARBA" id="ARBA00010790"/>
    </source>
</evidence>
<dbReference type="Gene3D" id="3.50.50.60">
    <property type="entry name" value="FAD/NAD(P)-binding domain"/>
    <property type="match status" value="1"/>
</dbReference>
<reference evidence="5" key="1">
    <citation type="submission" date="2020-02" db="EMBL/GenBank/DDBJ databases">
        <authorList>
            <person name="Palmer J.M."/>
        </authorList>
    </citation>
    <scope>NUCLEOTIDE SEQUENCE</scope>
    <source>
        <strain evidence="5">EPUS1.4</strain>
        <tissue evidence="5">Thallus</tissue>
    </source>
</reference>
<dbReference type="GO" id="GO:0050660">
    <property type="term" value="F:flavin adenine dinucleotide binding"/>
    <property type="evidence" value="ECO:0007669"/>
    <property type="project" value="InterPro"/>
</dbReference>
<feature type="domain" description="Glucose-methanol-choline oxidoreductase N-terminal" evidence="4">
    <location>
        <begin position="293"/>
        <end position="307"/>
    </location>
</feature>
<name>A0A8H7ACD8_9EURO</name>
<keyword evidence="3" id="KW-0274">FAD</keyword>